<feature type="compositionally biased region" description="Basic and acidic residues" evidence="1">
    <location>
        <begin position="339"/>
        <end position="366"/>
    </location>
</feature>
<dbReference type="Proteomes" id="UP000800094">
    <property type="component" value="Unassembled WGS sequence"/>
</dbReference>
<proteinExistence type="predicted"/>
<feature type="compositionally biased region" description="Basic and acidic residues" evidence="1">
    <location>
        <begin position="33"/>
        <end position="47"/>
    </location>
</feature>
<feature type="domain" description="CBF1-interacting co-repressor CIR N-terminal" evidence="2">
    <location>
        <begin position="10"/>
        <end position="46"/>
    </location>
</feature>
<gene>
    <name evidence="3" type="ORF">BU26DRAFT_553911</name>
</gene>
<dbReference type="SMART" id="SM01083">
    <property type="entry name" value="Cir_N"/>
    <property type="match status" value="1"/>
</dbReference>
<feature type="compositionally biased region" description="Basic residues" evidence="1">
    <location>
        <begin position="269"/>
        <end position="279"/>
    </location>
</feature>
<evidence type="ECO:0000259" key="2">
    <source>
        <dbReference type="SMART" id="SM01083"/>
    </source>
</evidence>
<feature type="compositionally biased region" description="Basic and acidic residues" evidence="1">
    <location>
        <begin position="311"/>
        <end position="320"/>
    </location>
</feature>
<dbReference type="InterPro" id="IPR039875">
    <property type="entry name" value="LENG1-like"/>
</dbReference>
<dbReference type="GeneID" id="54585569"/>
<evidence type="ECO:0000313" key="4">
    <source>
        <dbReference type="Proteomes" id="UP000800094"/>
    </source>
</evidence>
<feature type="region of interest" description="Disordered" evidence="1">
    <location>
        <begin position="32"/>
        <end position="111"/>
    </location>
</feature>
<feature type="compositionally biased region" description="Basic residues" evidence="1">
    <location>
        <begin position="299"/>
        <end position="310"/>
    </location>
</feature>
<keyword evidence="4" id="KW-1185">Reference proteome</keyword>
<dbReference type="OrthoDB" id="2159131at2759"/>
<dbReference type="PANTHER" id="PTHR22093:SF0">
    <property type="entry name" value="LEUKOCYTE RECEPTOR CLUSTER MEMBER 1"/>
    <property type="match status" value="1"/>
</dbReference>
<dbReference type="AlphaFoldDB" id="A0A6A6I2T3"/>
<protein>
    <recommendedName>
        <fullName evidence="2">CBF1-interacting co-repressor CIR N-terminal domain-containing protein</fullName>
    </recommendedName>
</protein>
<organism evidence="3 4">
    <name type="scientific">Trematosphaeria pertusa</name>
    <dbReference type="NCBI Taxonomy" id="390896"/>
    <lineage>
        <taxon>Eukaryota</taxon>
        <taxon>Fungi</taxon>
        <taxon>Dikarya</taxon>
        <taxon>Ascomycota</taxon>
        <taxon>Pezizomycotina</taxon>
        <taxon>Dothideomycetes</taxon>
        <taxon>Pleosporomycetidae</taxon>
        <taxon>Pleosporales</taxon>
        <taxon>Massarineae</taxon>
        <taxon>Trematosphaeriaceae</taxon>
        <taxon>Trematosphaeria</taxon>
    </lineage>
</organism>
<name>A0A6A6I2T3_9PLEO</name>
<feature type="compositionally biased region" description="Basic and acidic residues" evidence="1">
    <location>
        <begin position="66"/>
        <end position="79"/>
    </location>
</feature>
<dbReference type="EMBL" id="ML987202">
    <property type="protein sequence ID" value="KAF2244785.1"/>
    <property type="molecule type" value="Genomic_DNA"/>
</dbReference>
<feature type="compositionally biased region" description="Basic residues" evidence="1">
    <location>
        <begin position="321"/>
        <end position="331"/>
    </location>
</feature>
<feature type="compositionally biased region" description="Basic and acidic residues" evidence="1">
    <location>
        <begin position="280"/>
        <end position="298"/>
    </location>
</feature>
<evidence type="ECO:0000313" key="3">
    <source>
        <dbReference type="EMBL" id="KAF2244785.1"/>
    </source>
</evidence>
<dbReference type="PANTHER" id="PTHR22093">
    <property type="entry name" value="LEUKOCYTE RECEPTOR CLUSTER LRC MEMBER 1"/>
    <property type="match status" value="1"/>
</dbReference>
<feature type="compositionally biased region" description="Basic and acidic residues" evidence="1">
    <location>
        <begin position="241"/>
        <end position="268"/>
    </location>
</feature>
<accession>A0A6A6I2T3</accession>
<evidence type="ECO:0000256" key="1">
    <source>
        <dbReference type="SAM" id="MobiDB-lite"/>
    </source>
</evidence>
<feature type="compositionally biased region" description="Basic and acidic residues" evidence="1">
    <location>
        <begin position="211"/>
        <end position="221"/>
    </location>
</feature>
<sequence>MPLHLLGKKSWNVYSPANVARVKADEAAAAAREAAEEQRMQELDATRRAAILRGETPPPLPEEGAENDKRKADGREGHDRKRRKLAGEDDTERDIRLATSAAAPKEDANNDAKLLKLRKPGSDAPLTDHAGNINLFPVDLREAKKREKNEEAEKEKRKKEKALEDQYTMRFSNAAGRGGLEQPWYAAGGSKTAENHDALLGYQNKDVWGNEDPRRKERDQARITSNDPFAFMQKAQTQLKKSRDDKKKWAEERDRELRELRAAQERKSRRERHGKRKGRHKEEPGESLSLDRQRERDRSSKHKRRHRSRSRSPEKLLEHKSSHRRERKRSRSWTSGGDGQHERKSSHRHERERADGLYERKTERSPIHLSEGYQARAAEGGRRMV</sequence>
<feature type="region of interest" description="Disordered" evidence="1">
    <location>
        <begin position="145"/>
        <end position="385"/>
    </location>
</feature>
<dbReference type="InterPro" id="IPR019339">
    <property type="entry name" value="CIR_N_dom"/>
</dbReference>
<dbReference type="RefSeq" id="XP_033679789.1">
    <property type="nucleotide sequence ID" value="XM_033832239.1"/>
</dbReference>
<feature type="compositionally biased region" description="Basic and acidic residues" evidence="1">
    <location>
        <begin position="145"/>
        <end position="155"/>
    </location>
</feature>
<reference evidence="3" key="1">
    <citation type="journal article" date="2020" name="Stud. Mycol.">
        <title>101 Dothideomycetes genomes: a test case for predicting lifestyles and emergence of pathogens.</title>
        <authorList>
            <person name="Haridas S."/>
            <person name="Albert R."/>
            <person name="Binder M."/>
            <person name="Bloem J."/>
            <person name="Labutti K."/>
            <person name="Salamov A."/>
            <person name="Andreopoulos B."/>
            <person name="Baker S."/>
            <person name="Barry K."/>
            <person name="Bills G."/>
            <person name="Bluhm B."/>
            <person name="Cannon C."/>
            <person name="Castanera R."/>
            <person name="Culley D."/>
            <person name="Daum C."/>
            <person name="Ezra D."/>
            <person name="Gonzalez J."/>
            <person name="Henrissat B."/>
            <person name="Kuo A."/>
            <person name="Liang C."/>
            <person name="Lipzen A."/>
            <person name="Lutzoni F."/>
            <person name="Magnuson J."/>
            <person name="Mondo S."/>
            <person name="Nolan M."/>
            <person name="Ohm R."/>
            <person name="Pangilinan J."/>
            <person name="Park H.-J."/>
            <person name="Ramirez L."/>
            <person name="Alfaro M."/>
            <person name="Sun H."/>
            <person name="Tritt A."/>
            <person name="Yoshinaga Y."/>
            <person name="Zwiers L.-H."/>
            <person name="Turgeon B."/>
            <person name="Goodwin S."/>
            <person name="Spatafora J."/>
            <person name="Crous P."/>
            <person name="Grigoriev I."/>
        </authorList>
    </citation>
    <scope>NUCLEOTIDE SEQUENCE</scope>
    <source>
        <strain evidence="3">CBS 122368</strain>
    </source>
</reference>